<dbReference type="InterPro" id="IPR041993">
    <property type="entry name" value="GPKOW_KOW1"/>
</dbReference>
<gene>
    <name evidence="7" type="ORF">V1264_023652</name>
</gene>
<feature type="region of interest" description="Disordered" evidence="5">
    <location>
        <begin position="302"/>
        <end position="372"/>
    </location>
</feature>
<feature type="compositionally biased region" description="Basic and acidic residues" evidence="5">
    <location>
        <begin position="213"/>
        <end position="229"/>
    </location>
</feature>
<dbReference type="SMART" id="SM00739">
    <property type="entry name" value="KOW"/>
    <property type="match status" value="2"/>
</dbReference>
<feature type="region of interest" description="Disordered" evidence="5">
    <location>
        <begin position="200"/>
        <end position="229"/>
    </location>
</feature>
<dbReference type="InterPro" id="IPR005824">
    <property type="entry name" value="KOW"/>
</dbReference>
<name>A0AAN9BA05_9CAEN</name>
<evidence type="ECO:0000313" key="7">
    <source>
        <dbReference type="EMBL" id="KAK7100764.1"/>
    </source>
</evidence>
<dbReference type="GO" id="GO:0005681">
    <property type="term" value="C:spliceosomal complex"/>
    <property type="evidence" value="ECO:0007669"/>
    <property type="project" value="TreeGrafter"/>
</dbReference>
<dbReference type="Gene3D" id="2.30.30.140">
    <property type="match status" value="1"/>
</dbReference>
<dbReference type="Pfam" id="PF25088">
    <property type="entry name" value="GPKOW_C"/>
    <property type="match status" value="1"/>
</dbReference>
<dbReference type="InterPro" id="IPR045166">
    <property type="entry name" value="Spp2-like"/>
</dbReference>
<evidence type="ECO:0000256" key="3">
    <source>
        <dbReference type="ARBA" id="ARBA00022737"/>
    </source>
</evidence>
<feature type="compositionally biased region" description="Basic and acidic residues" evidence="5">
    <location>
        <begin position="73"/>
        <end position="87"/>
    </location>
</feature>
<dbReference type="CDD" id="cd13153">
    <property type="entry name" value="KOW_GPKOW_B"/>
    <property type="match status" value="1"/>
</dbReference>
<feature type="compositionally biased region" description="Low complexity" evidence="5">
    <location>
        <begin position="363"/>
        <end position="372"/>
    </location>
</feature>
<evidence type="ECO:0000256" key="4">
    <source>
        <dbReference type="ARBA" id="ARBA00023242"/>
    </source>
</evidence>
<feature type="region of interest" description="Disordered" evidence="5">
    <location>
        <begin position="73"/>
        <end position="101"/>
    </location>
</feature>
<dbReference type="PANTHER" id="PTHR15818">
    <property type="entry name" value="G PATCH AND KOW-CONTAINING"/>
    <property type="match status" value="1"/>
</dbReference>
<feature type="region of interest" description="Disordered" evidence="5">
    <location>
        <begin position="136"/>
        <end position="161"/>
    </location>
</feature>
<keyword evidence="8" id="KW-1185">Reference proteome</keyword>
<proteinExistence type="inferred from homology"/>
<evidence type="ECO:0000259" key="6">
    <source>
        <dbReference type="PROSITE" id="PS50174"/>
    </source>
</evidence>
<feature type="compositionally biased region" description="Basic and acidic residues" evidence="5">
    <location>
        <begin position="302"/>
        <end position="359"/>
    </location>
</feature>
<dbReference type="GO" id="GO:0000398">
    <property type="term" value="P:mRNA splicing, via spliceosome"/>
    <property type="evidence" value="ECO:0007669"/>
    <property type="project" value="InterPro"/>
</dbReference>
<comment type="caution">
    <text evidence="7">The sequence shown here is derived from an EMBL/GenBank/DDBJ whole genome shotgun (WGS) entry which is preliminary data.</text>
</comment>
<dbReference type="Pfam" id="PF12656">
    <property type="entry name" value="G-patch_2"/>
    <property type="match status" value="1"/>
</dbReference>
<accession>A0AAN9BA05</accession>
<evidence type="ECO:0000256" key="5">
    <source>
        <dbReference type="SAM" id="MobiDB-lite"/>
    </source>
</evidence>
<reference evidence="7 8" key="1">
    <citation type="submission" date="2024-02" db="EMBL/GenBank/DDBJ databases">
        <title>Chromosome-scale genome assembly of the rough periwinkle Littorina saxatilis.</title>
        <authorList>
            <person name="De Jode A."/>
            <person name="Faria R."/>
            <person name="Formenti G."/>
            <person name="Sims Y."/>
            <person name="Smith T.P."/>
            <person name="Tracey A."/>
            <person name="Wood J.M.D."/>
            <person name="Zagrodzka Z.B."/>
            <person name="Johannesson K."/>
            <person name="Butlin R.K."/>
            <person name="Leder E.H."/>
        </authorList>
    </citation>
    <scope>NUCLEOTIDE SEQUENCE [LARGE SCALE GENOMIC DNA]</scope>
    <source>
        <strain evidence="7">Snail1</strain>
        <tissue evidence="7">Muscle</tissue>
    </source>
</reference>
<dbReference type="SMART" id="SM00443">
    <property type="entry name" value="G_patch"/>
    <property type="match status" value="1"/>
</dbReference>
<dbReference type="InterPro" id="IPR000467">
    <property type="entry name" value="G_patch_dom"/>
</dbReference>
<evidence type="ECO:0000256" key="1">
    <source>
        <dbReference type="ARBA" id="ARBA00004123"/>
    </source>
</evidence>
<protein>
    <recommendedName>
        <fullName evidence="6">G-patch domain-containing protein</fullName>
    </recommendedName>
</protein>
<feature type="compositionally biased region" description="Basic and acidic residues" evidence="5">
    <location>
        <begin position="141"/>
        <end position="152"/>
    </location>
</feature>
<sequence length="500" mass="56645">MAENKPAFSFGFSKKVETKKLSKSSVGEGTDDAKAETDFVLSLEGNTVNSTVPKQKEKEPYVIPLIKKNRWRSEAEKRLSDVKKEADPNETDPNDLDQLAAKEVLAESAKYNESWEDRDKPDPNLAIPLLMQNKVPEGFETDDKLDVGLRPEEPDDADYEQIPIEQFGFAMLRGMGWKEGQGIGKNGKLITPVEAHLRPKGLGLGADRSQAPGDKDKKKDQKLEGKEEEKLEMKKGSYCVILNGKQKDLYGVVEGIDEDNARVFLKLALSGQSVTMTQYNVKVVGKKEYDKYSKYLNKGKSDRYKEEEMKQNEHEHDSGQNGKDRDDHRSHGDDKHRRKDGESSRKRKQDSKDSSDSKHQKSGSKSLSYSKQSNSTLTWLRPNLRVRIVDKHYKKGRYYKDKVVVMDVISVDCAVCKTDDGKVLEDLSHSQVETVIPKSDSAHVMLCRGEYKGQIGKIVKKDKDACRALIQLLSDRDVLVKMDFDEICDYVGSIEDEFDY</sequence>
<dbReference type="PANTHER" id="PTHR15818:SF2">
    <property type="entry name" value="G-PATCH DOMAIN AND KOW MOTIFS-CONTAINING PROTEIN"/>
    <property type="match status" value="1"/>
</dbReference>
<dbReference type="CDD" id="cd13152">
    <property type="entry name" value="KOW_GPKOW_A"/>
    <property type="match status" value="1"/>
</dbReference>
<dbReference type="AlphaFoldDB" id="A0AAN9BA05"/>
<keyword evidence="4" id="KW-0539">Nucleus</keyword>
<dbReference type="GO" id="GO:0003676">
    <property type="term" value="F:nucleic acid binding"/>
    <property type="evidence" value="ECO:0007669"/>
    <property type="project" value="InterPro"/>
</dbReference>
<comment type="similarity">
    <text evidence="2">Belongs to the MOS2 family.</text>
</comment>
<dbReference type="InterPro" id="IPR026822">
    <property type="entry name" value="Spp2/MOS2_G-patch"/>
</dbReference>
<dbReference type="PROSITE" id="PS50174">
    <property type="entry name" value="G_PATCH"/>
    <property type="match status" value="1"/>
</dbReference>
<evidence type="ECO:0000313" key="8">
    <source>
        <dbReference type="Proteomes" id="UP001374579"/>
    </source>
</evidence>
<comment type="subcellular location">
    <subcellularLocation>
        <location evidence="1">Nucleus</location>
    </subcellularLocation>
</comment>
<dbReference type="EMBL" id="JBAMIC010000011">
    <property type="protein sequence ID" value="KAK7100764.1"/>
    <property type="molecule type" value="Genomic_DNA"/>
</dbReference>
<dbReference type="Proteomes" id="UP001374579">
    <property type="component" value="Unassembled WGS sequence"/>
</dbReference>
<dbReference type="InterPro" id="IPR041994">
    <property type="entry name" value="GPKOW_KOW2"/>
</dbReference>
<organism evidence="7 8">
    <name type="scientific">Littorina saxatilis</name>
    <dbReference type="NCBI Taxonomy" id="31220"/>
    <lineage>
        <taxon>Eukaryota</taxon>
        <taxon>Metazoa</taxon>
        <taxon>Spiralia</taxon>
        <taxon>Lophotrochozoa</taxon>
        <taxon>Mollusca</taxon>
        <taxon>Gastropoda</taxon>
        <taxon>Caenogastropoda</taxon>
        <taxon>Littorinimorpha</taxon>
        <taxon>Littorinoidea</taxon>
        <taxon>Littorinidae</taxon>
        <taxon>Littorina</taxon>
    </lineage>
</organism>
<dbReference type="Pfam" id="PF00467">
    <property type="entry name" value="KOW"/>
    <property type="match status" value="1"/>
</dbReference>
<feature type="domain" description="G-patch" evidence="6">
    <location>
        <begin position="164"/>
        <end position="209"/>
    </location>
</feature>
<evidence type="ECO:0000256" key="2">
    <source>
        <dbReference type="ARBA" id="ARBA00010966"/>
    </source>
</evidence>
<keyword evidence="3" id="KW-0677">Repeat</keyword>